<dbReference type="EMBL" id="JAMSHJ010000005">
    <property type="protein sequence ID" value="KAI5405777.1"/>
    <property type="molecule type" value="Genomic_DNA"/>
</dbReference>
<protein>
    <submittedName>
        <fullName evidence="2">Uncharacterized protein</fullName>
    </submittedName>
</protein>
<gene>
    <name evidence="2" type="ORF">KIW84_052518</name>
</gene>
<dbReference type="PANTHER" id="PTHR10775">
    <property type="entry name" value="OS08G0208400 PROTEIN"/>
    <property type="match status" value="1"/>
</dbReference>
<organism evidence="2 3">
    <name type="scientific">Pisum sativum</name>
    <name type="common">Garden pea</name>
    <name type="synonym">Lathyrus oleraceus</name>
    <dbReference type="NCBI Taxonomy" id="3888"/>
    <lineage>
        <taxon>Eukaryota</taxon>
        <taxon>Viridiplantae</taxon>
        <taxon>Streptophyta</taxon>
        <taxon>Embryophyta</taxon>
        <taxon>Tracheophyta</taxon>
        <taxon>Spermatophyta</taxon>
        <taxon>Magnoliopsida</taxon>
        <taxon>eudicotyledons</taxon>
        <taxon>Gunneridae</taxon>
        <taxon>Pentapetalae</taxon>
        <taxon>rosids</taxon>
        <taxon>fabids</taxon>
        <taxon>Fabales</taxon>
        <taxon>Fabaceae</taxon>
        <taxon>Papilionoideae</taxon>
        <taxon>50 kb inversion clade</taxon>
        <taxon>NPAAA clade</taxon>
        <taxon>Hologalegina</taxon>
        <taxon>IRL clade</taxon>
        <taxon>Fabeae</taxon>
        <taxon>Lathyrus</taxon>
    </lineage>
</organism>
<dbReference type="Gramene" id="Psat05G0251800-T1">
    <property type="protein sequence ID" value="KAI5405777.1"/>
    <property type="gene ID" value="KIW84_052518"/>
</dbReference>
<dbReference type="Proteomes" id="UP001058974">
    <property type="component" value="Chromosome 5"/>
</dbReference>
<proteinExistence type="predicted"/>
<feature type="region of interest" description="Disordered" evidence="1">
    <location>
        <begin position="145"/>
        <end position="169"/>
    </location>
</feature>
<name>A0A9D4WQ16_PEA</name>
<reference evidence="2 3" key="1">
    <citation type="journal article" date="2022" name="Nat. Genet.">
        <title>Improved pea reference genome and pan-genome highlight genomic features and evolutionary characteristics.</title>
        <authorList>
            <person name="Yang T."/>
            <person name="Liu R."/>
            <person name="Luo Y."/>
            <person name="Hu S."/>
            <person name="Wang D."/>
            <person name="Wang C."/>
            <person name="Pandey M.K."/>
            <person name="Ge S."/>
            <person name="Xu Q."/>
            <person name="Li N."/>
            <person name="Li G."/>
            <person name="Huang Y."/>
            <person name="Saxena R.K."/>
            <person name="Ji Y."/>
            <person name="Li M."/>
            <person name="Yan X."/>
            <person name="He Y."/>
            <person name="Liu Y."/>
            <person name="Wang X."/>
            <person name="Xiang C."/>
            <person name="Varshney R.K."/>
            <person name="Ding H."/>
            <person name="Gao S."/>
            <person name="Zong X."/>
        </authorList>
    </citation>
    <scope>NUCLEOTIDE SEQUENCE [LARGE SCALE GENOMIC DNA]</scope>
    <source>
        <strain evidence="2 3">cv. Zhongwan 6</strain>
    </source>
</reference>
<accession>A0A9D4WQ16</accession>
<evidence type="ECO:0000313" key="3">
    <source>
        <dbReference type="Proteomes" id="UP001058974"/>
    </source>
</evidence>
<evidence type="ECO:0000256" key="1">
    <source>
        <dbReference type="SAM" id="MobiDB-lite"/>
    </source>
</evidence>
<comment type="caution">
    <text evidence="2">The sequence shown here is derived from an EMBL/GenBank/DDBJ whole genome shotgun (WGS) entry which is preliminary data.</text>
</comment>
<dbReference type="AlphaFoldDB" id="A0A9D4WQ16"/>
<evidence type="ECO:0000313" key="2">
    <source>
        <dbReference type="EMBL" id="KAI5405777.1"/>
    </source>
</evidence>
<dbReference type="PANTHER" id="PTHR10775:SF193">
    <property type="entry name" value="DUF4216 DOMAIN-CONTAINING PROTEIN"/>
    <property type="match status" value="1"/>
</dbReference>
<sequence length="181" mass="20599">MVNDALGMNVTCDEPQDFDADELPNEKEKNFYQLLKERNIPLFEGSSDSRLSMCVRLLTAKSNWNILDHCLGFFAKMMLDASPMKENMPTSYYDTKRMMSKLRLEVKKIDSCIGGCMLFYDNGFGTNDGGLEECIRPTHLSKRLDADRGSTRNSSKKCINGRNEENTSRDGGIIMEENIRI</sequence>
<keyword evidence="3" id="KW-1185">Reference proteome</keyword>